<keyword evidence="1" id="KW-1133">Transmembrane helix</keyword>
<dbReference type="GeneID" id="16997269"/>
<dbReference type="Proteomes" id="UP000007014">
    <property type="component" value="Chromosome 19"/>
</dbReference>
<dbReference type="KEGG" id="cme:CYME_CMS333C"/>
<dbReference type="HOGENOM" id="CLU_491245_0_0_1"/>
<keyword evidence="1" id="KW-0472">Membrane</keyword>
<feature type="transmembrane region" description="Helical" evidence="1">
    <location>
        <begin position="181"/>
        <end position="209"/>
    </location>
</feature>
<evidence type="ECO:0000313" key="2">
    <source>
        <dbReference type="EMBL" id="BAM82916.1"/>
    </source>
</evidence>
<reference evidence="2 3" key="1">
    <citation type="journal article" date="2004" name="Nature">
        <title>Genome sequence of the ultrasmall unicellular red alga Cyanidioschyzon merolae 10D.</title>
        <authorList>
            <person name="Matsuzaki M."/>
            <person name="Misumi O."/>
            <person name="Shin-i T."/>
            <person name="Maruyama S."/>
            <person name="Takahara M."/>
            <person name="Miyagishima S."/>
            <person name="Mori T."/>
            <person name="Nishida K."/>
            <person name="Yagisawa F."/>
            <person name="Nishida K."/>
            <person name="Yoshida Y."/>
            <person name="Nishimura Y."/>
            <person name="Nakao S."/>
            <person name="Kobayashi T."/>
            <person name="Momoyama Y."/>
            <person name="Higashiyama T."/>
            <person name="Minoda A."/>
            <person name="Sano M."/>
            <person name="Nomoto H."/>
            <person name="Oishi K."/>
            <person name="Hayashi H."/>
            <person name="Ohta F."/>
            <person name="Nishizaka S."/>
            <person name="Haga S."/>
            <person name="Miura S."/>
            <person name="Morishita T."/>
            <person name="Kabeya Y."/>
            <person name="Terasawa K."/>
            <person name="Suzuki Y."/>
            <person name="Ishii Y."/>
            <person name="Asakawa S."/>
            <person name="Takano H."/>
            <person name="Ohta N."/>
            <person name="Kuroiwa H."/>
            <person name="Tanaka K."/>
            <person name="Shimizu N."/>
            <person name="Sugano S."/>
            <person name="Sato N."/>
            <person name="Nozaki H."/>
            <person name="Ogasawara N."/>
            <person name="Kohara Y."/>
            <person name="Kuroiwa T."/>
        </authorList>
    </citation>
    <scope>NUCLEOTIDE SEQUENCE [LARGE SCALE GENOMIC DNA]</scope>
    <source>
        <strain evidence="2 3">10D</strain>
    </source>
</reference>
<keyword evidence="1" id="KW-0812">Transmembrane</keyword>
<dbReference type="Gramene" id="CMS333CT">
    <property type="protein sequence ID" value="CMS333CT"/>
    <property type="gene ID" value="CMS333C"/>
</dbReference>
<name>M1UX26_CYAM1</name>
<organism evidence="2 3">
    <name type="scientific">Cyanidioschyzon merolae (strain NIES-3377 / 10D)</name>
    <name type="common">Unicellular red alga</name>
    <dbReference type="NCBI Taxonomy" id="280699"/>
    <lineage>
        <taxon>Eukaryota</taxon>
        <taxon>Rhodophyta</taxon>
        <taxon>Bangiophyceae</taxon>
        <taxon>Cyanidiales</taxon>
        <taxon>Cyanidiaceae</taxon>
        <taxon>Cyanidioschyzon</taxon>
    </lineage>
</organism>
<protein>
    <submittedName>
        <fullName evidence="2">Uncharacterized protein</fullName>
    </submittedName>
</protein>
<proteinExistence type="predicted"/>
<dbReference type="EMBL" id="AP006501">
    <property type="protein sequence ID" value="BAM82916.1"/>
    <property type="molecule type" value="Genomic_DNA"/>
</dbReference>
<reference evidence="2 3" key="2">
    <citation type="journal article" date="2007" name="BMC Biol.">
        <title>A 100%-complete sequence reveals unusually simple genomic features in the hot-spring red alga Cyanidioschyzon merolae.</title>
        <authorList>
            <person name="Nozaki H."/>
            <person name="Takano H."/>
            <person name="Misumi O."/>
            <person name="Terasawa K."/>
            <person name="Matsuzaki M."/>
            <person name="Maruyama S."/>
            <person name="Nishida K."/>
            <person name="Yagisawa F."/>
            <person name="Yoshida Y."/>
            <person name="Fujiwara T."/>
            <person name="Takio S."/>
            <person name="Tamura K."/>
            <person name="Chung S.J."/>
            <person name="Nakamura S."/>
            <person name="Kuroiwa H."/>
            <person name="Tanaka K."/>
            <person name="Sato N."/>
            <person name="Kuroiwa T."/>
        </authorList>
    </citation>
    <scope>NUCLEOTIDE SEQUENCE [LARGE SCALE GENOMIC DNA]</scope>
    <source>
        <strain evidence="2 3">10D</strain>
    </source>
</reference>
<evidence type="ECO:0000256" key="1">
    <source>
        <dbReference type="SAM" id="Phobius"/>
    </source>
</evidence>
<gene>
    <name evidence="2" type="ORF">CYME_CMS333C</name>
</gene>
<feature type="transmembrane region" description="Helical" evidence="1">
    <location>
        <begin position="157"/>
        <end position="175"/>
    </location>
</feature>
<evidence type="ECO:0000313" key="3">
    <source>
        <dbReference type="Proteomes" id="UP000007014"/>
    </source>
</evidence>
<dbReference type="AlphaFoldDB" id="M1UX26"/>
<sequence length="555" mass="61625">MSVRAPRSNQNNLRCGFTQVTLAWRSCRRASFQQGFFHGHALHSGGVEAWLPARALLRRRQTDLNDLKLQQRVRRVPRFVRVLKRKSTCRFRWFASAGKDAADNTSERQSSEPSAGAASFAQPAASLDGIDRSVSQQARGFFSSIAVVMHQLRQMALRLWTALCVLVTLRGPILRRYFAEYAWFMLVLGVRLLVLMMTALLSPIIYVWVRLFPRYKAGVLWTEPHWPRRVCFLGGAASPFLQEMARVICMEAMRERSEQSNESKPQHSNICISWVDCHLAALEEARAVCTEVAPGLHFRLLHLTDLDMQSSGTRHAVLALREELGTFDLVVIAPALSSMTGASAMTSFSTLGKLDEQPRLERGSRLDTICTATELCYRRVVLAGSIATDLINTNGQIIYITGTTKRFGTASESDVWIEHAWNAARMHARDARRFDRAVSGRVAVITAPAAYVLDRHGALADTYTRSMMDTSPKSEPVSTAIADAPPNAALDAPLRAVVAKLARYGISRVLLGEAEVVVPFRSAVLLLWQEALPCLVFETFSAFHRGASEAPPSNA</sequence>
<accession>M1UX26</accession>
<keyword evidence="3" id="KW-1185">Reference proteome</keyword>
<dbReference type="RefSeq" id="XP_005538952.1">
    <property type="nucleotide sequence ID" value="XM_005538895.1"/>
</dbReference>
<dbReference type="OrthoDB" id="10549473at2759"/>